<reference evidence="2" key="1">
    <citation type="submission" date="2021-02" db="EMBL/GenBank/DDBJ databases">
        <authorList>
            <person name="Dougan E. K."/>
            <person name="Rhodes N."/>
            <person name="Thang M."/>
            <person name="Chan C."/>
        </authorList>
    </citation>
    <scope>NUCLEOTIDE SEQUENCE</scope>
</reference>
<comment type="caution">
    <text evidence="2">The sequence shown here is derived from an EMBL/GenBank/DDBJ whole genome shotgun (WGS) entry which is preliminary data.</text>
</comment>
<evidence type="ECO:0000313" key="2">
    <source>
        <dbReference type="EMBL" id="CAE7284498.1"/>
    </source>
</evidence>
<dbReference type="OrthoDB" id="10466294at2759"/>
<gene>
    <name evidence="2" type="ORF">SNAT2548_LOCUS15069</name>
</gene>
<protein>
    <submittedName>
        <fullName evidence="2">Uncharacterized protein</fullName>
    </submittedName>
</protein>
<evidence type="ECO:0000313" key="3">
    <source>
        <dbReference type="Proteomes" id="UP000604046"/>
    </source>
</evidence>
<accession>A0A812MYG1</accession>
<keyword evidence="3" id="KW-1185">Reference proteome</keyword>
<dbReference type="Proteomes" id="UP000604046">
    <property type="component" value="Unassembled WGS sequence"/>
</dbReference>
<feature type="compositionally biased region" description="Basic and acidic residues" evidence="1">
    <location>
        <begin position="218"/>
        <end position="241"/>
    </location>
</feature>
<evidence type="ECO:0000256" key="1">
    <source>
        <dbReference type="SAM" id="MobiDB-lite"/>
    </source>
</evidence>
<proteinExistence type="predicted"/>
<feature type="region of interest" description="Disordered" evidence="1">
    <location>
        <begin position="178"/>
        <end position="241"/>
    </location>
</feature>
<feature type="compositionally biased region" description="Basic and acidic residues" evidence="1">
    <location>
        <begin position="183"/>
        <end position="201"/>
    </location>
</feature>
<sequence>MGRWQPSRETRGTVVQRCQNVQENMLRNLEEMRAYRQGIDEVVERRKASARRMMEELKPNADTIVLSELKPARHLDPVQPRPKEFQSMKDRISAMEDNAESNHEVLGDHRKVLDCILAVRQAAEQSKGPQKVSGSQALTHAANQVVEEEAEPESVSVNEKCREIQRNSRWMGTAMQKAAVSKARVDDAKDKRRQQDMDLRAEAGSQATDEATVRLGRSRKDLGFEGKISESGSTDHAKGRQ</sequence>
<name>A0A812MYG1_9DINO</name>
<organism evidence="2 3">
    <name type="scientific">Symbiodinium natans</name>
    <dbReference type="NCBI Taxonomy" id="878477"/>
    <lineage>
        <taxon>Eukaryota</taxon>
        <taxon>Sar</taxon>
        <taxon>Alveolata</taxon>
        <taxon>Dinophyceae</taxon>
        <taxon>Suessiales</taxon>
        <taxon>Symbiodiniaceae</taxon>
        <taxon>Symbiodinium</taxon>
    </lineage>
</organism>
<dbReference type="AlphaFoldDB" id="A0A812MYG1"/>
<dbReference type="EMBL" id="CAJNDS010001846">
    <property type="protein sequence ID" value="CAE7284498.1"/>
    <property type="molecule type" value="Genomic_DNA"/>
</dbReference>